<proteinExistence type="predicted"/>
<accession>A0ABY5WAD9</accession>
<dbReference type="RefSeq" id="WP_259864909.1">
    <property type="nucleotide sequence ID" value="NZ_BAAAST010000046.1"/>
</dbReference>
<sequence length="43" mass="4734">MSRRLRAIAHDTLAIVDRGWYDGPSGRVDLADDVAGAVREVPR</sequence>
<dbReference type="EMBL" id="CP073720">
    <property type="protein sequence ID" value="UWP86071.1"/>
    <property type="molecule type" value="Genomic_DNA"/>
</dbReference>
<gene>
    <name evidence="1" type="ORF">Dfulv_18240</name>
</gene>
<reference evidence="1" key="1">
    <citation type="submission" date="2021-04" db="EMBL/GenBank/DDBJ databases">
        <authorList>
            <person name="Hartkoorn R.C."/>
            <person name="Beaudoing E."/>
            <person name="Hot D."/>
        </authorList>
    </citation>
    <scope>NUCLEOTIDE SEQUENCE</scope>
    <source>
        <strain evidence="1">NRRL B-16292</strain>
    </source>
</reference>
<dbReference type="Proteomes" id="UP001059617">
    <property type="component" value="Chromosome"/>
</dbReference>
<organism evidence="1 2">
    <name type="scientific">Dactylosporangium fulvum</name>
    <dbReference type="NCBI Taxonomy" id="53359"/>
    <lineage>
        <taxon>Bacteria</taxon>
        <taxon>Bacillati</taxon>
        <taxon>Actinomycetota</taxon>
        <taxon>Actinomycetes</taxon>
        <taxon>Micromonosporales</taxon>
        <taxon>Micromonosporaceae</taxon>
        <taxon>Dactylosporangium</taxon>
    </lineage>
</organism>
<reference evidence="1" key="2">
    <citation type="submission" date="2022-09" db="EMBL/GenBank/DDBJ databases">
        <title>Biosynthetic gene clusters of Dactylosporangioum fulvum.</title>
        <authorList>
            <person name="Caradec T."/>
        </authorList>
    </citation>
    <scope>NUCLEOTIDE SEQUENCE</scope>
    <source>
        <strain evidence="1">NRRL B-16292</strain>
    </source>
</reference>
<evidence type="ECO:0000313" key="2">
    <source>
        <dbReference type="Proteomes" id="UP001059617"/>
    </source>
</evidence>
<name>A0ABY5WAD9_9ACTN</name>
<keyword evidence="2" id="KW-1185">Reference proteome</keyword>
<evidence type="ECO:0000313" key="1">
    <source>
        <dbReference type="EMBL" id="UWP86071.1"/>
    </source>
</evidence>
<protein>
    <submittedName>
        <fullName evidence="1">Uncharacterized protein</fullName>
    </submittedName>
</protein>